<proteinExistence type="predicted"/>
<gene>
    <name evidence="2" type="ORF">GUJ93_ZPchr0004g40387</name>
</gene>
<evidence type="ECO:0000313" key="2">
    <source>
        <dbReference type="EMBL" id="KAG8064145.1"/>
    </source>
</evidence>
<protein>
    <submittedName>
        <fullName evidence="2">Uncharacterized protein</fullName>
    </submittedName>
</protein>
<accession>A0A8J5RWJ8</accession>
<keyword evidence="3" id="KW-1185">Reference proteome</keyword>
<organism evidence="2 3">
    <name type="scientific">Zizania palustris</name>
    <name type="common">Northern wild rice</name>
    <dbReference type="NCBI Taxonomy" id="103762"/>
    <lineage>
        <taxon>Eukaryota</taxon>
        <taxon>Viridiplantae</taxon>
        <taxon>Streptophyta</taxon>
        <taxon>Embryophyta</taxon>
        <taxon>Tracheophyta</taxon>
        <taxon>Spermatophyta</taxon>
        <taxon>Magnoliopsida</taxon>
        <taxon>Liliopsida</taxon>
        <taxon>Poales</taxon>
        <taxon>Poaceae</taxon>
        <taxon>BOP clade</taxon>
        <taxon>Oryzoideae</taxon>
        <taxon>Oryzeae</taxon>
        <taxon>Zizaniinae</taxon>
        <taxon>Zizania</taxon>
    </lineage>
</organism>
<evidence type="ECO:0000313" key="3">
    <source>
        <dbReference type="Proteomes" id="UP000729402"/>
    </source>
</evidence>
<feature type="region of interest" description="Disordered" evidence="1">
    <location>
        <begin position="1"/>
        <end position="29"/>
    </location>
</feature>
<dbReference type="EMBL" id="JAAALK010000285">
    <property type="protein sequence ID" value="KAG8064145.1"/>
    <property type="molecule type" value="Genomic_DNA"/>
</dbReference>
<sequence length="111" mass="12113">MVVRRSAAEACGGGGGGEHNSTGLIKKSPRDAGDLNPRFDLAGAALLHFSGGSRKDYTEVFNLGHLHWQLGMKQIAIADRENKPKARAFLCFLFRLQSSDFRLQSLIGRQA</sequence>
<evidence type="ECO:0000256" key="1">
    <source>
        <dbReference type="SAM" id="MobiDB-lite"/>
    </source>
</evidence>
<reference evidence="2" key="2">
    <citation type="submission" date="2021-02" db="EMBL/GenBank/DDBJ databases">
        <authorList>
            <person name="Kimball J.A."/>
            <person name="Haas M.W."/>
            <person name="Macchietto M."/>
            <person name="Kono T."/>
            <person name="Duquette J."/>
            <person name="Shao M."/>
        </authorList>
    </citation>
    <scope>NUCLEOTIDE SEQUENCE</scope>
    <source>
        <tissue evidence="2">Fresh leaf tissue</tissue>
    </source>
</reference>
<comment type="caution">
    <text evidence="2">The sequence shown here is derived from an EMBL/GenBank/DDBJ whole genome shotgun (WGS) entry which is preliminary data.</text>
</comment>
<reference evidence="2" key="1">
    <citation type="journal article" date="2021" name="bioRxiv">
        <title>Whole Genome Assembly and Annotation of Northern Wild Rice, Zizania palustris L., Supports a Whole Genome Duplication in the Zizania Genus.</title>
        <authorList>
            <person name="Haas M."/>
            <person name="Kono T."/>
            <person name="Macchietto M."/>
            <person name="Millas R."/>
            <person name="McGilp L."/>
            <person name="Shao M."/>
            <person name="Duquette J."/>
            <person name="Hirsch C.N."/>
            <person name="Kimball J."/>
        </authorList>
    </citation>
    <scope>NUCLEOTIDE SEQUENCE</scope>
    <source>
        <tissue evidence="2">Fresh leaf tissue</tissue>
    </source>
</reference>
<name>A0A8J5RWJ8_ZIZPA</name>
<dbReference type="AlphaFoldDB" id="A0A8J5RWJ8"/>
<dbReference type="Proteomes" id="UP000729402">
    <property type="component" value="Unassembled WGS sequence"/>
</dbReference>